<proteinExistence type="predicted"/>
<sequence>MASSGGTTAPLTTVRVLCSFFLTPESGKVDSQPIHKEKFNLPICQDKHKSLHDFKTHLEKFTDINQIAKNKGLGGNPEINIARMKKVPDGVEAFSLRTQDAWEHELPVITADGNAMLQVSVVQRLTAWVSGIPVLKLVHTSEGTSAGENKGTAGNNLPMSKKRKRSANALEDDEMNQKLRDGRPVKRNARQEKELAQLQEELQKQGNSTTLCGLKVRCGVCATQLDLPTDRQWKGKAAYFNRNVSDSEDFGRLSGCEGEAVILLDSEVKENAFNEASFSDDLEDEDLFTEVPVSDDADETMSEEERDSDWKIFPLTITAADDVCVKLNELIQTCKIPKDKIMYKYLKDTVHIMINYDHKYDPDVVEFFNTIEYLGGGSTVNFLRGPMFHGQGRGGIRNAEDAACNLGGPSKRTRDKKRGSYTTKSGVLKDLHLAFITLADENASNVPPFIETESVKVIGVAMENDGTPLKPGIQFDDRMKTNVGLKQEVDIKFVRDNPNPTSEFLRGNIITEANVSFITSLCNNLSMPIAVYYLTKSGKTGEDMKDFFLEQVKILQVCKACLERIPSDNHTVQLPPEDLCCSVCEECLQNGKVCDTCAERKQPSHIPSLRACKRCYDAGQQCVRCAVLVLTTDCEEGNKKAMELISKMQEERSIDPALQYLVFFPDSVHVGKSLKCSFCNWFIILGGERGCLAVIQALRDDSNPTIRKSLRRFLRADDVQNKNCMAVDPLLRLSSDDVINTLRDVGYVVHQMIPEKYRYSETNKAGMFPHPIAIACGQHGKLLFIDFDPLKNNSRLVEADLHNPVRVKVLKSVLPDVRTLCYLKGVGAAVLCEHCSGSLRVVDLEDKSHQRQGKNPETVLLNKEIKPSAICKISDDILACSSDSSREVYSVTVHSNGHFLCGTATTLCAYPDGCDLVQSMCLSNNCLFIAHSNGLSKFNMAEGVMNGVVLRNGSNACSNLHSVAPLPDGSIVFTDQDSRQVKQLQTSGWVTVIAGTGEESNKNGSGSHAAFGQPMGVCTEGSSLFVTDGQIGTVKLVTTIRGSVEFLENLGKFYRAFSVHFKHQPREQHTLQEAHQMVKGVSSYFKSTIDEVKSTRNSNSVTNGPEGTIASKTATSLVLVEKGLERLDTNFSELSPDFKIKPEVCLTVQVENLHAVSHFKHPTCTLIEYSRDFGNTMHESLKRTTTWSAYYYTHPQSYYPVPENKLALEDIPKMKQLPVQTMSKNDQVAMRQWAQEHGKAVRQLTVRQNNTKHKSGTLPLNMYQKELPVGERILAESAPLDSSTDGIKTDMVQPELHEQQSEYDSASDEEDHQTEETASNDGNDEIQATPVNFLSKTIRTRSGRAITLSHRALSSY</sequence>
<accession>A0A9W9YBA3</accession>
<dbReference type="Proteomes" id="UP001163046">
    <property type="component" value="Unassembled WGS sequence"/>
</dbReference>
<evidence type="ECO:0000313" key="3">
    <source>
        <dbReference type="Proteomes" id="UP001163046"/>
    </source>
</evidence>
<name>A0A9W9YBA3_9CNID</name>
<dbReference type="SUPFAM" id="SSF101898">
    <property type="entry name" value="NHL repeat"/>
    <property type="match status" value="1"/>
</dbReference>
<feature type="compositionally biased region" description="Polar residues" evidence="1">
    <location>
        <begin position="143"/>
        <end position="158"/>
    </location>
</feature>
<dbReference type="InterPro" id="IPR011042">
    <property type="entry name" value="6-blade_b-propeller_TolB-like"/>
</dbReference>
<protein>
    <submittedName>
        <fullName evidence="2">Uncharacterized protein</fullName>
    </submittedName>
</protein>
<dbReference type="OrthoDB" id="5986225at2759"/>
<organism evidence="2 3">
    <name type="scientific">Desmophyllum pertusum</name>
    <dbReference type="NCBI Taxonomy" id="174260"/>
    <lineage>
        <taxon>Eukaryota</taxon>
        <taxon>Metazoa</taxon>
        <taxon>Cnidaria</taxon>
        <taxon>Anthozoa</taxon>
        <taxon>Hexacorallia</taxon>
        <taxon>Scleractinia</taxon>
        <taxon>Caryophylliina</taxon>
        <taxon>Caryophylliidae</taxon>
        <taxon>Desmophyllum</taxon>
    </lineage>
</organism>
<gene>
    <name evidence="2" type="ORF">OS493_020826</name>
</gene>
<reference evidence="2" key="1">
    <citation type="submission" date="2023-01" db="EMBL/GenBank/DDBJ databases">
        <title>Genome assembly of the deep-sea coral Lophelia pertusa.</title>
        <authorList>
            <person name="Herrera S."/>
            <person name="Cordes E."/>
        </authorList>
    </citation>
    <scope>NUCLEOTIDE SEQUENCE</scope>
    <source>
        <strain evidence="2">USNM1676648</strain>
        <tissue evidence="2">Polyp</tissue>
    </source>
</reference>
<evidence type="ECO:0000256" key="1">
    <source>
        <dbReference type="SAM" id="MobiDB-lite"/>
    </source>
</evidence>
<dbReference type="EMBL" id="MU827790">
    <property type="protein sequence ID" value="KAJ7331124.1"/>
    <property type="molecule type" value="Genomic_DNA"/>
</dbReference>
<dbReference type="Gene3D" id="2.120.10.30">
    <property type="entry name" value="TolB, C-terminal domain"/>
    <property type="match status" value="1"/>
</dbReference>
<keyword evidence="3" id="KW-1185">Reference proteome</keyword>
<comment type="caution">
    <text evidence="2">The sequence shown here is derived from an EMBL/GenBank/DDBJ whole genome shotgun (WGS) entry which is preliminary data.</text>
</comment>
<feature type="compositionally biased region" description="Basic and acidic residues" evidence="1">
    <location>
        <begin position="175"/>
        <end position="188"/>
    </location>
</feature>
<evidence type="ECO:0000313" key="2">
    <source>
        <dbReference type="EMBL" id="KAJ7331124.1"/>
    </source>
</evidence>
<feature type="region of interest" description="Disordered" evidence="1">
    <location>
        <begin position="143"/>
        <end position="188"/>
    </location>
</feature>
<feature type="region of interest" description="Disordered" evidence="1">
    <location>
        <begin position="1296"/>
        <end position="1335"/>
    </location>
</feature>